<dbReference type="GO" id="GO:0008234">
    <property type="term" value="F:cysteine-type peptidase activity"/>
    <property type="evidence" value="ECO:0007669"/>
    <property type="project" value="UniProtKB-KW"/>
</dbReference>
<evidence type="ECO:0000259" key="7">
    <source>
        <dbReference type="PROSITE" id="PS51935"/>
    </source>
</evidence>
<keyword evidence="4" id="KW-0378">Hydrolase</keyword>
<dbReference type="RefSeq" id="WP_133639422.1">
    <property type="nucleotide sequence ID" value="NZ_SNZV01000002.1"/>
</dbReference>
<reference evidence="8 9" key="1">
    <citation type="submission" date="2019-03" db="EMBL/GenBank/DDBJ databases">
        <title>Genomic Encyclopedia of Type Strains, Phase III (KMG-III): the genomes of soil and plant-associated and newly described type strains.</title>
        <authorList>
            <person name="Whitman W."/>
        </authorList>
    </citation>
    <scope>NUCLEOTIDE SEQUENCE [LARGE SCALE GENOMIC DNA]</scope>
    <source>
        <strain evidence="8 9">CGMCC 1.12801</strain>
    </source>
</reference>
<evidence type="ECO:0000313" key="8">
    <source>
        <dbReference type="EMBL" id="TDS16164.1"/>
    </source>
</evidence>
<gene>
    <name evidence="8" type="ORF">B0I21_102490</name>
</gene>
<organism evidence="8 9">
    <name type="scientific">Sphingobacterium paludis</name>
    <dbReference type="NCBI Taxonomy" id="1476465"/>
    <lineage>
        <taxon>Bacteria</taxon>
        <taxon>Pseudomonadati</taxon>
        <taxon>Bacteroidota</taxon>
        <taxon>Sphingobacteriia</taxon>
        <taxon>Sphingobacteriales</taxon>
        <taxon>Sphingobacteriaceae</taxon>
        <taxon>Sphingobacterium</taxon>
    </lineage>
</organism>
<dbReference type="SUPFAM" id="SSF54001">
    <property type="entry name" value="Cysteine proteinases"/>
    <property type="match status" value="1"/>
</dbReference>
<dbReference type="PANTHER" id="PTHR47360">
    <property type="entry name" value="MUREIN DD-ENDOPEPTIDASE MEPS/MUREIN LD-CARBOXYPEPTIDASE"/>
    <property type="match status" value="1"/>
</dbReference>
<feature type="region of interest" description="Disordered" evidence="6">
    <location>
        <begin position="29"/>
        <end position="60"/>
    </location>
</feature>
<dbReference type="InterPro" id="IPR000064">
    <property type="entry name" value="NLP_P60_dom"/>
</dbReference>
<keyword evidence="2" id="KW-0645">Protease</keyword>
<evidence type="ECO:0000256" key="6">
    <source>
        <dbReference type="SAM" id="MobiDB-lite"/>
    </source>
</evidence>
<dbReference type="AlphaFoldDB" id="A0A4R7D8N1"/>
<feature type="domain" description="NlpC/P60" evidence="7">
    <location>
        <begin position="79"/>
        <end position="202"/>
    </location>
</feature>
<dbReference type="Proteomes" id="UP000294752">
    <property type="component" value="Unassembled WGS sequence"/>
</dbReference>
<keyword evidence="8" id="KW-0449">Lipoprotein</keyword>
<evidence type="ECO:0000313" key="9">
    <source>
        <dbReference type="Proteomes" id="UP000294752"/>
    </source>
</evidence>
<keyword evidence="5" id="KW-0788">Thiol protease</keyword>
<dbReference type="OrthoDB" id="9807055at2"/>
<dbReference type="PROSITE" id="PS51935">
    <property type="entry name" value="NLPC_P60"/>
    <property type="match status" value="1"/>
</dbReference>
<evidence type="ECO:0000256" key="2">
    <source>
        <dbReference type="ARBA" id="ARBA00022670"/>
    </source>
</evidence>
<name>A0A4R7D8N1_9SPHI</name>
<dbReference type="PANTHER" id="PTHR47360:SF1">
    <property type="entry name" value="ENDOPEPTIDASE NLPC-RELATED"/>
    <property type="match status" value="1"/>
</dbReference>
<sequence>MVKSIQRVQFVIYPLLIVMLLLTSCGARRKSGSTGRVLTSGNASGKSGIPTDASDARGKQLSGSTMQDYADLLGVGVRELDNKSLYAFIDNWMGTPHRLGGTQKSGVDCSGFVGMLYSQVYRKSLPRTSRDMGDDVKRKYENKLKEGDLVFFSFGGKNIDHVGVYLHNNKFVHVSTRKGVIISDMKDSWYYRYFVRCGTPKI</sequence>
<keyword evidence="3" id="KW-0732">Signal</keyword>
<dbReference type="EMBL" id="SNZV01000002">
    <property type="protein sequence ID" value="TDS16164.1"/>
    <property type="molecule type" value="Genomic_DNA"/>
</dbReference>
<evidence type="ECO:0000256" key="4">
    <source>
        <dbReference type="ARBA" id="ARBA00022801"/>
    </source>
</evidence>
<evidence type="ECO:0000256" key="1">
    <source>
        <dbReference type="ARBA" id="ARBA00007074"/>
    </source>
</evidence>
<feature type="compositionally biased region" description="Polar residues" evidence="6">
    <location>
        <begin position="32"/>
        <end position="45"/>
    </location>
</feature>
<keyword evidence="9" id="KW-1185">Reference proteome</keyword>
<dbReference type="GO" id="GO:0006508">
    <property type="term" value="P:proteolysis"/>
    <property type="evidence" value="ECO:0007669"/>
    <property type="project" value="UniProtKB-KW"/>
</dbReference>
<proteinExistence type="inferred from homology"/>
<evidence type="ECO:0000256" key="5">
    <source>
        <dbReference type="ARBA" id="ARBA00022807"/>
    </source>
</evidence>
<dbReference type="Pfam" id="PF00877">
    <property type="entry name" value="NLPC_P60"/>
    <property type="match status" value="1"/>
</dbReference>
<accession>A0A4R7D8N1</accession>
<comment type="similarity">
    <text evidence="1">Belongs to the peptidase C40 family.</text>
</comment>
<evidence type="ECO:0000256" key="3">
    <source>
        <dbReference type="ARBA" id="ARBA00022729"/>
    </source>
</evidence>
<comment type="caution">
    <text evidence="8">The sequence shown here is derived from an EMBL/GenBank/DDBJ whole genome shotgun (WGS) entry which is preliminary data.</text>
</comment>
<dbReference type="InterPro" id="IPR052062">
    <property type="entry name" value="Murein_DD/LD_carboxypeptidase"/>
</dbReference>
<protein>
    <submittedName>
        <fullName evidence="8">Lipoprotein Spr</fullName>
    </submittedName>
</protein>
<dbReference type="Gene3D" id="3.90.1720.10">
    <property type="entry name" value="endopeptidase domain like (from Nostoc punctiforme)"/>
    <property type="match status" value="1"/>
</dbReference>
<dbReference type="PROSITE" id="PS51257">
    <property type="entry name" value="PROKAR_LIPOPROTEIN"/>
    <property type="match status" value="1"/>
</dbReference>
<dbReference type="InterPro" id="IPR038765">
    <property type="entry name" value="Papain-like_cys_pep_sf"/>
</dbReference>